<sequence length="267" mass="29715">MELQDLSDRTRCGVERLRAHGILSSQQPDLSAISRRKLAAVLVLLYEKGDELRVLLTTRSKLLRAHPGQTALPGGKVDETDADLVHTAFREAHEEVGLALNSPDIHTLCTLPPFLSQSQLIVTPVVAFLTNPSVLCTLKPCVGEVDHIFNHPLEAVLDPSLATKEPLVPKESDNWPYTEEFHNVTDQVVQIDATETVFYRHHRFRSCASAVKGLTADILIYVAGIVYDKTTTYERHPPGRGVSYLLDLRMQQYRTLEGPRTNTVSAT</sequence>
<dbReference type="Gene3D" id="3.90.79.10">
    <property type="entry name" value="Nucleoside Triphosphate Pyrophosphohydrolase"/>
    <property type="match status" value="1"/>
</dbReference>
<dbReference type="EMBL" id="WHUW01000071">
    <property type="protein sequence ID" value="KAF8428838.1"/>
    <property type="molecule type" value="Genomic_DNA"/>
</dbReference>
<dbReference type="AlphaFoldDB" id="A0AAD4BGK4"/>
<reference evidence="2" key="2">
    <citation type="journal article" date="2020" name="Nat. Commun.">
        <title>Large-scale genome sequencing of mycorrhizal fungi provides insights into the early evolution of symbiotic traits.</title>
        <authorList>
            <person name="Miyauchi S."/>
            <person name="Kiss E."/>
            <person name="Kuo A."/>
            <person name="Drula E."/>
            <person name="Kohler A."/>
            <person name="Sanchez-Garcia M."/>
            <person name="Morin E."/>
            <person name="Andreopoulos B."/>
            <person name="Barry K.W."/>
            <person name="Bonito G."/>
            <person name="Buee M."/>
            <person name="Carver A."/>
            <person name="Chen C."/>
            <person name="Cichocki N."/>
            <person name="Clum A."/>
            <person name="Culley D."/>
            <person name="Crous P.W."/>
            <person name="Fauchery L."/>
            <person name="Girlanda M."/>
            <person name="Hayes R.D."/>
            <person name="Keri Z."/>
            <person name="LaButti K."/>
            <person name="Lipzen A."/>
            <person name="Lombard V."/>
            <person name="Magnuson J."/>
            <person name="Maillard F."/>
            <person name="Murat C."/>
            <person name="Nolan M."/>
            <person name="Ohm R.A."/>
            <person name="Pangilinan J."/>
            <person name="Pereira M.F."/>
            <person name="Perotto S."/>
            <person name="Peter M."/>
            <person name="Pfister S."/>
            <person name="Riley R."/>
            <person name="Sitrit Y."/>
            <person name="Stielow J.B."/>
            <person name="Szollosi G."/>
            <person name="Zifcakova L."/>
            <person name="Stursova M."/>
            <person name="Spatafora J.W."/>
            <person name="Tedersoo L."/>
            <person name="Vaario L.M."/>
            <person name="Yamada A."/>
            <person name="Yan M."/>
            <person name="Wang P."/>
            <person name="Xu J."/>
            <person name="Bruns T."/>
            <person name="Baldrian P."/>
            <person name="Vilgalys R."/>
            <person name="Dunand C."/>
            <person name="Henrissat B."/>
            <person name="Grigoriev I.V."/>
            <person name="Hibbett D."/>
            <person name="Nagy L.G."/>
            <person name="Martin F.M."/>
        </authorList>
    </citation>
    <scope>NUCLEOTIDE SEQUENCE</scope>
    <source>
        <strain evidence="2">BED1</strain>
    </source>
</reference>
<dbReference type="PANTHER" id="PTHR12992">
    <property type="entry name" value="NUDIX HYDROLASE"/>
    <property type="match status" value="1"/>
</dbReference>
<dbReference type="CDD" id="cd03426">
    <property type="entry name" value="NUDIX_CoAse_Nudt7"/>
    <property type="match status" value="1"/>
</dbReference>
<evidence type="ECO:0000313" key="3">
    <source>
        <dbReference type="Proteomes" id="UP001194468"/>
    </source>
</evidence>
<dbReference type="PANTHER" id="PTHR12992:SF45">
    <property type="entry name" value="NUDIX HYDROLASE DOMAIN-CONTAINING PROTEIN"/>
    <property type="match status" value="1"/>
</dbReference>
<evidence type="ECO:0000259" key="1">
    <source>
        <dbReference type="PROSITE" id="PS51462"/>
    </source>
</evidence>
<keyword evidence="3" id="KW-1185">Reference proteome</keyword>
<dbReference type="Proteomes" id="UP001194468">
    <property type="component" value="Unassembled WGS sequence"/>
</dbReference>
<organism evidence="2 3">
    <name type="scientific">Boletus edulis BED1</name>
    <dbReference type="NCBI Taxonomy" id="1328754"/>
    <lineage>
        <taxon>Eukaryota</taxon>
        <taxon>Fungi</taxon>
        <taxon>Dikarya</taxon>
        <taxon>Basidiomycota</taxon>
        <taxon>Agaricomycotina</taxon>
        <taxon>Agaricomycetes</taxon>
        <taxon>Agaricomycetidae</taxon>
        <taxon>Boletales</taxon>
        <taxon>Boletineae</taxon>
        <taxon>Boletaceae</taxon>
        <taxon>Boletoideae</taxon>
        <taxon>Boletus</taxon>
    </lineage>
</organism>
<dbReference type="SUPFAM" id="SSF55811">
    <property type="entry name" value="Nudix"/>
    <property type="match status" value="1"/>
</dbReference>
<gene>
    <name evidence="2" type="ORF">L210DRAFT_845530</name>
</gene>
<proteinExistence type="predicted"/>
<comment type="caution">
    <text evidence="2">The sequence shown here is derived from an EMBL/GenBank/DDBJ whole genome shotgun (WGS) entry which is preliminary data.</text>
</comment>
<dbReference type="GO" id="GO:0010945">
    <property type="term" value="F:coenzyme A diphosphatase activity"/>
    <property type="evidence" value="ECO:0007669"/>
    <property type="project" value="InterPro"/>
</dbReference>
<accession>A0AAD4BGK4</accession>
<dbReference type="InterPro" id="IPR045121">
    <property type="entry name" value="CoAse"/>
</dbReference>
<dbReference type="InterPro" id="IPR000086">
    <property type="entry name" value="NUDIX_hydrolase_dom"/>
</dbReference>
<evidence type="ECO:0000313" key="2">
    <source>
        <dbReference type="EMBL" id="KAF8428838.1"/>
    </source>
</evidence>
<feature type="domain" description="Nudix hydrolase" evidence="1">
    <location>
        <begin position="36"/>
        <end position="173"/>
    </location>
</feature>
<dbReference type="Pfam" id="PF00293">
    <property type="entry name" value="NUDIX"/>
    <property type="match status" value="1"/>
</dbReference>
<protein>
    <submittedName>
        <fullName evidence="2">NUDIX hydrolase domain-like protein</fullName>
    </submittedName>
</protein>
<reference evidence="2" key="1">
    <citation type="submission" date="2019-10" db="EMBL/GenBank/DDBJ databases">
        <authorList>
            <consortium name="DOE Joint Genome Institute"/>
            <person name="Kuo A."/>
            <person name="Miyauchi S."/>
            <person name="Kiss E."/>
            <person name="Drula E."/>
            <person name="Kohler A."/>
            <person name="Sanchez-Garcia M."/>
            <person name="Andreopoulos B."/>
            <person name="Barry K.W."/>
            <person name="Bonito G."/>
            <person name="Buee M."/>
            <person name="Carver A."/>
            <person name="Chen C."/>
            <person name="Cichocki N."/>
            <person name="Clum A."/>
            <person name="Culley D."/>
            <person name="Crous P.W."/>
            <person name="Fauchery L."/>
            <person name="Girlanda M."/>
            <person name="Hayes R."/>
            <person name="Keri Z."/>
            <person name="LaButti K."/>
            <person name="Lipzen A."/>
            <person name="Lombard V."/>
            <person name="Magnuson J."/>
            <person name="Maillard F."/>
            <person name="Morin E."/>
            <person name="Murat C."/>
            <person name="Nolan M."/>
            <person name="Ohm R."/>
            <person name="Pangilinan J."/>
            <person name="Pereira M."/>
            <person name="Perotto S."/>
            <person name="Peter M."/>
            <person name="Riley R."/>
            <person name="Sitrit Y."/>
            <person name="Stielow B."/>
            <person name="Szollosi G."/>
            <person name="Zifcakova L."/>
            <person name="Stursova M."/>
            <person name="Spatafora J.W."/>
            <person name="Tedersoo L."/>
            <person name="Vaario L.-M."/>
            <person name="Yamada A."/>
            <person name="Yan M."/>
            <person name="Wang P."/>
            <person name="Xu J."/>
            <person name="Bruns T."/>
            <person name="Baldrian P."/>
            <person name="Vilgalys R."/>
            <person name="Henrissat B."/>
            <person name="Grigoriev I.V."/>
            <person name="Hibbett D."/>
            <person name="Nagy L.G."/>
            <person name="Martin F.M."/>
        </authorList>
    </citation>
    <scope>NUCLEOTIDE SEQUENCE</scope>
    <source>
        <strain evidence="2">BED1</strain>
    </source>
</reference>
<dbReference type="InterPro" id="IPR015797">
    <property type="entry name" value="NUDIX_hydrolase-like_dom_sf"/>
</dbReference>
<keyword evidence="2" id="KW-0378">Hydrolase</keyword>
<dbReference type="GO" id="GO:0015938">
    <property type="term" value="P:coenzyme A catabolic process"/>
    <property type="evidence" value="ECO:0007669"/>
    <property type="project" value="TreeGrafter"/>
</dbReference>
<name>A0AAD4BGK4_BOLED</name>
<dbReference type="PROSITE" id="PS51462">
    <property type="entry name" value="NUDIX"/>
    <property type="match status" value="1"/>
</dbReference>